<proteinExistence type="predicted"/>
<dbReference type="PROSITE" id="PS50297">
    <property type="entry name" value="ANK_REP_REGION"/>
    <property type="match status" value="2"/>
</dbReference>
<evidence type="ECO:0000256" key="3">
    <source>
        <dbReference type="PROSITE-ProRule" id="PRU00023"/>
    </source>
</evidence>
<feature type="repeat" description="ANK" evidence="3">
    <location>
        <begin position="54"/>
        <end position="86"/>
    </location>
</feature>
<dbReference type="PROSITE" id="PS50088">
    <property type="entry name" value="ANK_REPEAT"/>
    <property type="match status" value="2"/>
</dbReference>
<dbReference type="InterPro" id="IPR002110">
    <property type="entry name" value="Ankyrin_rpt"/>
</dbReference>
<protein>
    <submittedName>
        <fullName evidence="4">Ankyrin repeat-containing protein</fullName>
    </submittedName>
</protein>
<evidence type="ECO:0000256" key="2">
    <source>
        <dbReference type="ARBA" id="ARBA00023043"/>
    </source>
</evidence>
<dbReference type="Pfam" id="PF00023">
    <property type="entry name" value="Ank"/>
    <property type="match status" value="1"/>
</dbReference>
<dbReference type="Pfam" id="PF12796">
    <property type="entry name" value="Ank_2"/>
    <property type="match status" value="1"/>
</dbReference>
<keyword evidence="1" id="KW-0677">Repeat</keyword>
<evidence type="ECO:0000256" key="1">
    <source>
        <dbReference type="ARBA" id="ARBA00022737"/>
    </source>
</evidence>
<dbReference type="EMBL" id="FONR01000021">
    <property type="protein sequence ID" value="SFG46905.1"/>
    <property type="molecule type" value="Genomic_DNA"/>
</dbReference>
<gene>
    <name evidence="4" type="ORF">SAMN02787118_12177</name>
</gene>
<dbReference type="SMART" id="SM00248">
    <property type="entry name" value="ANK"/>
    <property type="match status" value="4"/>
</dbReference>
<dbReference type="AlphaFoldDB" id="A0A1I2S1V4"/>
<name>A0A1I2S1V4_9ACTN</name>
<dbReference type="PANTHER" id="PTHR24171">
    <property type="entry name" value="ANKYRIN REPEAT DOMAIN-CONTAINING PROTEIN 39-RELATED"/>
    <property type="match status" value="1"/>
</dbReference>
<organism evidence="4 5">
    <name type="scientific">Streptomyces mirabilis</name>
    <dbReference type="NCBI Taxonomy" id="68239"/>
    <lineage>
        <taxon>Bacteria</taxon>
        <taxon>Bacillati</taxon>
        <taxon>Actinomycetota</taxon>
        <taxon>Actinomycetes</taxon>
        <taxon>Kitasatosporales</taxon>
        <taxon>Streptomycetaceae</taxon>
        <taxon>Streptomyces</taxon>
    </lineage>
</organism>
<accession>A0A1I2S1V4</accession>
<keyword evidence="2 3" id="KW-0040">ANK repeat</keyword>
<dbReference type="SUPFAM" id="SSF48403">
    <property type="entry name" value="Ankyrin repeat"/>
    <property type="match status" value="1"/>
</dbReference>
<reference evidence="4 5" key="1">
    <citation type="submission" date="2016-10" db="EMBL/GenBank/DDBJ databases">
        <authorList>
            <person name="de Groot N.N."/>
        </authorList>
    </citation>
    <scope>NUCLEOTIDE SEQUENCE [LARGE SCALE GENOMIC DNA]</scope>
    <source>
        <strain evidence="4 5">OK461</strain>
    </source>
</reference>
<evidence type="ECO:0000313" key="5">
    <source>
        <dbReference type="Proteomes" id="UP000181942"/>
    </source>
</evidence>
<dbReference type="InterPro" id="IPR036770">
    <property type="entry name" value="Ankyrin_rpt-contain_sf"/>
</dbReference>
<dbReference type="Proteomes" id="UP000181942">
    <property type="component" value="Unassembled WGS sequence"/>
</dbReference>
<dbReference type="PRINTS" id="PR01415">
    <property type="entry name" value="ANKYRIN"/>
</dbReference>
<dbReference type="Gene3D" id="1.25.40.20">
    <property type="entry name" value="Ankyrin repeat-containing domain"/>
    <property type="match status" value="1"/>
</dbReference>
<evidence type="ECO:0000313" key="4">
    <source>
        <dbReference type="EMBL" id="SFG46905.1"/>
    </source>
</evidence>
<sequence length="157" mass="16567">MAPPRARSLTSAVVNQRQQKKLSHRLFEAILVGDTARMKAVLRAGVDPERADGEGTTPLYEASVNGKAEIARLLLAAGASPDTESSGLGADGTPLCAAACWGHTETVRELLAHGADPNLREDHGTGWSPLEWALKGPHPETADLLTMAGATRRGRPT</sequence>
<feature type="repeat" description="ANK" evidence="3">
    <location>
        <begin position="90"/>
        <end position="122"/>
    </location>
</feature>